<accession>A0A5E4N3A5</accession>
<dbReference type="AlphaFoldDB" id="A0A5E4N3A5"/>
<keyword evidence="2" id="KW-1185">Reference proteome</keyword>
<evidence type="ECO:0000313" key="1">
    <source>
        <dbReference type="EMBL" id="VVC39144.1"/>
    </source>
</evidence>
<sequence>ERAVVELGTEAVEHIFEEAIDVVVEEVIQYIIEEVVGETVVDCVVKDLVEEVIAIESINDLESSKADETPSMDDFTLVGVLGKGSFRK</sequence>
<name>A0A5E4N3A5_9HEMI</name>
<evidence type="ECO:0000313" key="2">
    <source>
        <dbReference type="Proteomes" id="UP000325440"/>
    </source>
</evidence>
<organism evidence="1 2">
    <name type="scientific">Cinara cedri</name>
    <dbReference type="NCBI Taxonomy" id="506608"/>
    <lineage>
        <taxon>Eukaryota</taxon>
        <taxon>Metazoa</taxon>
        <taxon>Ecdysozoa</taxon>
        <taxon>Arthropoda</taxon>
        <taxon>Hexapoda</taxon>
        <taxon>Insecta</taxon>
        <taxon>Pterygota</taxon>
        <taxon>Neoptera</taxon>
        <taxon>Paraneoptera</taxon>
        <taxon>Hemiptera</taxon>
        <taxon>Sternorrhyncha</taxon>
        <taxon>Aphidomorpha</taxon>
        <taxon>Aphidoidea</taxon>
        <taxon>Aphididae</taxon>
        <taxon>Lachninae</taxon>
        <taxon>Cinara</taxon>
    </lineage>
</organism>
<proteinExistence type="predicted"/>
<feature type="non-terminal residue" evidence="1">
    <location>
        <position position="88"/>
    </location>
</feature>
<dbReference type="OrthoDB" id="63267at2759"/>
<protein>
    <submittedName>
        <fullName evidence="1">Uncharacterized protein</fullName>
    </submittedName>
</protein>
<reference evidence="1 2" key="1">
    <citation type="submission" date="2019-08" db="EMBL/GenBank/DDBJ databases">
        <authorList>
            <person name="Alioto T."/>
            <person name="Alioto T."/>
            <person name="Gomez Garrido J."/>
        </authorList>
    </citation>
    <scope>NUCLEOTIDE SEQUENCE [LARGE SCALE GENOMIC DNA]</scope>
</reference>
<feature type="non-terminal residue" evidence="1">
    <location>
        <position position="1"/>
    </location>
</feature>
<gene>
    <name evidence="1" type="ORF">CINCED_3A004334</name>
</gene>
<dbReference type="EMBL" id="CABPRJ010001759">
    <property type="protein sequence ID" value="VVC39144.1"/>
    <property type="molecule type" value="Genomic_DNA"/>
</dbReference>
<dbReference type="Proteomes" id="UP000325440">
    <property type="component" value="Unassembled WGS sequence"/>
</dbReference>